<proteinExistence type="predicted"/>
<feature type="transmembrane region" description="Helical" evidence="5">
    <location>
        <begin position="173"/>
        <end position="201"/>
    </location>
</feature>
<feature type="transmembrane region" description="Helical" evidence="5">
    <location>
        <begin position="242"/>
        <end position="262"/>
    </location>
</feature>
<dbReference type="GO" id="GO:0005886">
    <property type="term" value="C:plasma membrane"/>
    <property type="evidence" value="ECO:0007669"/>
    <property type="project" value="TreeGrafter"/>
</dbReference>
<evidence type="ECO:0000256" key="5">
    <source>
        <dbReference type="SAM" id="Phobius"/>
    </source>
</evidence>
<evidence type="ECO:0000313" key="8">
    <source>
        <dbReference type="Proteomes" id="UP000198619"/>
    </source>
</evidence>
<feature type="transmembrane region" description="Helical" evidence="5">
    <location>
        <begin position="103"/>
        <end position="123"/>
    </location>
</feature>
<feature type="domain" description="Sodium/calcium exchanger membrane region" evidence="6">
    <location>
        <begin position="173"/>
        <end position="315"/>
    </location>
</feature>
<dbReference type="PANTHER" id="PTHR10846:SF8">
    <property type="entry name" value="INNER MEMBRANE PROTEIN YRBG"/>
    <property type="match status" value="1"/>
</dbReference>
<dbReference type="STRING" id="84698.SAMN04488528_100477"/>
<evidence type="ECO:0000256" key="1">
    <source>
        <dbReference type="ARBA" id="ARBA00004141"/>
    </source>
</evidence>
<dbReference type="InterPro" id="IPR004481">
    <property type="entry name" value="K/Na/Ca-exchanger"/>
</dbReference>
<sequence>MSYIILVVGFILLIKGADLFVDGSASIAKKLGIPSVIVGLTIVSLGTSAPELAVSLISSLKGSNEIAIGNVVGSNLFNALIVLGITAIITPLLIDKITIKKDFLVNNLITILLFFLTFDSIIFSKSNLISRVDGIILLVLCIAYMVYLVVSAKKGNIKEDNNEVININIMQKVLFIIIGILGIIFGGKLVVDSATTIAYSLGMSEKLVGLTIVAMGTSLPELVTSVVAVLKGENEIALGNVLGSNTFNILLILGASAVITPIPVSQTLAVDFIVLIGVTLLLGFLIFFNKEKIKKLTRTEGLLLVAIYVAYTIYIVIRN</sequence>
<dbReference type="GO" id="GO:0005262">
    <property type="term" value="F:calcium channel activity"/>
    <property type="evidence" value="ECO:0007669"/>
    <property type="project" value="TreeGrafter"/>
</dbReference>
<name>A0A1I0W638_9CLOT</name>
<keyword evidence="3 5" id="KW-1133">Transmembrane helix</keyword>
<dbReference type="AlphaFoldDB" id="A0A1I0W638"/>
<dbReference type="InterPro" id="IPR004837">
    <property type="entry name" value="NaCa_Exmemb"/>
</dbReference>
<feature type="transmembrane region" description="Helical" evidence="5">
    <location>
        <begin position="207"/>
        <end position="230"/>
    </location>
</feature>
<evidence type="ECO:0000256" key="3">
    <source>
        <dbReference type="ARBA" id="ARBA00022989"/>
    </source>
</evidence>
<dbReference type="EMBL" id="FOKI01000004">
    <property type="protein sequence ID" value="SFA84132.1"/>
    <property type="molecule type" value="Genomic_DNA"/>
</dbReference>
<dbReference type="GO" id="GO:0008273">
    <property type="term" value="F:calcium, potassium:sodium antiporter activity"/>
    <property type="evidence" value="ECO:0007669"/>
    <property type="project" value="TreeGrafter"/>
</dbReference>
<dbReference type="PANTHER" id="PTHR10846">
    <property type="entry name" value="SODIUM/POTASSIUM/CALCIUM EXCHANGER"/>
    <property type="match status" value="1"/>
</dbReference>
<accession>A0A1I0W638</accession>
<evidence type="ECO:0000313" key="7">
    <source>
        <dbReference type="EMBL" id="SFA84132.1"/>
    </source>
</evidence>
<feature type="transmembrane region" description="Helical" evidence="5">
    <location>
        <begin position="268"/>
        <end position="288"/>
    </location>
</feature>
<dbReference type="Pfam" id="PF01699">
    <property type="entry name" value="Na_Ca_ex"/>
    <property type="match status" value="2"/>
</dbReference>
<reference evidence="7 8" key="1">
    <citation type="submission" date="2016-10" db="EMBL/GenBank/DDBJ databases">
        <authorList>
            <person name="de Groot N.N."/>
        </authorList>
    </citation>
    <scope>NUCLEOTIDE SEQUENCE [LARGE SCALE GENOMIC DNA]</scope>
    <source>
        <strain evidence="7 8">DSM 12271</strain>
    </source>
</reference>
<gene>
    <name evidence="7" type="ORF">SAMN04488528_100477</name>
</gene>
<dbReference type="OrthoDB" id="9794225at2"/>
<feature type="domain" description="Sodium/calcium exchanger membrane region" evidence="6">
    <location>
        <begin position="2"/>
        <end position="149"/>
    </location>
</feature>
<evidence type="ECO:0000256" key="4">
    <source>
        <dbReference type="ARBA" id="ARBA00023136"/>
    </source>
</evidence>
<feature type="transmembrane region" description="Helical" evidence="5">
    <location>
        <begin position="76"/>
        <end position="94"/>
    </location>
</feature>
<organism evidence="7 8">
    <name type="scientific">Clostridium frigidicarnis</name>
    <dbReference type="NCBI Taxonomy" id="84698"/>
    <lineage>
        <taxon>Bacteria</taxon>
        <taxon>Bacillati</taxon>
        <taxon>Bacillota</taxon>
        <taxon>Clostridia</taxon>
        <taxon>Eubacteriales</taxon>
        <taxon>Clostridiaceae</taxon>
        <taxon>Clostridium</taxon>
    </lineage>
</organism>
<keyword evidence="8" id="KW-1185">Reference proteome</keyword>
<dbReference type="Proteomes" id="UP000198619">
    <property type="component" value="Unassembled WGS sequence"/>
</dbReference>
<comment type="subcellular location">
    <subcellularLocation>
        <location evidence="1">Membrane</location>
        <topology evidence="1">Multi-pass membrane protein</topology>
    </subcellularLocation>
</comment>
<keyword evidence="4 5" id="KW-0472">Membrane</keyword>
<evidence type="ECO:0000259" key="6">
    <source>
        <dbReference type="Pfam" id="PF01699"/>
    </source>
</evidence>
<dbReference type="NCBIfam" id="TIGR00367">
    <property type="entry name" value="calcium/sodium antiporter"/>
    <property type="match status" value="1"/>
</dbReference>
<protein>
    <submittedName>
        <fullName evidence="7">Cation:H+ antiporter</fullName>
    </submittedName>
</protein>
<evidence type="ECO:0000256" key="2">
    <source>
        <dbReference type="ARBA" id="ARBA00022692"/>
    </source>
</evidence>
<dbReference type="Gene3D" id="1.20.1420.30">
    <property type="entry name" value="NCX, central ion-binding region"/>
    <property type="match status" value="1"/>
</dbReference>
<dbReference type="GO" id="GO:0006874">
    <property type="term" value="P:intracellular calcium ion homeostasis"/>
    <property type="evidence" value="ECO:0007669"/>
    <property type="project" value="TreeGrafter"/>
</dbReference>
<keyword evidence="2 5" id="KW-0812">Transmembrane</keyword>
<feature type="transmembrane region" description="Helical" evidence="5">
    <location>
        <begin position="135"/>
        <end position="152"/>
    </location>
</feature>
<dbReference type="RefSeq" id="WP_090038881.1">
    <property type="nucleotide sequence ID" value="NZ_FOKI01000004.1"/>
</dbReference>
<dbReference type="InterPro" id="IPR044880">
    <property type="entry name" value="NCX_ion-bd_dom_sf"/>
</dbReference>
<feature type="transmembrane region" description="Helical" evidence="5">
    <location>
        <begin position="300"/>
        <end position="317"/>
    </location>
</feature>